<feature type="region of interest" description="Disordered" evidence="1">
    <location>
        <begin position="21"/>
        <end position="42"/>
    </location>
</feature>
<dbReference type="Proteomes" id="UP000823388">
    <property type="component" value="Chromosome 1K"/>
</dbReference>
<evidence type="ECO:0000256" key="1">
    <source>
        <dbReference type="SAM" id="MobiDB-lite"/>
    </source>
</evidence>
<sequence length="174" mass="18519">MDSCRLQIDLLLFSSCIASARQSGSSSSRAARSSPPAPVQREDAACIAAEAAATIREQHADAGTCTPPGTSSTSPSQSPRARVTKHTSPRTAHACRRRPASLRRGVLQVLNVAVPCRRPLEVHAATADAPRRPAVERAPTSTHAHSSQPSVERRATPRARDGVHPWQLMTTPSP</sequence>
<feature type="region of interest" description="Disordered" evidence="1">
    <location>
        <begin position="125"/>
        <end position="174"/>
    </location>
</feature>
<reference evidence="2" key="1">
    <citation type="submission" date="2020-05" db="EMBL/GenBank/DDBJ databases">
        <title>WGS assembly of Panicum virgatum.</title>
        <authorList>
            <person name="Lovell J.T."/>
            <person name="Jenkins J."/>
            <person name="Shu S."/>
            <person name="Juenger T.E."/>
            <person name="Schmutz J."/>
        </authorList>
    </citation>
    <scope>NUCLEOTIDE SEQUENCE</scope>
    <source>
        <strain evidence="2">AP13</strain>
    </source>
</reference>
<dbReference type="EMBL" id="CM029037">
    <property type="protein sequence ID" value="KAG2656049.1"/>
    <property type="molecule type" value="Genomic_DNA"/>
</dbReference>
<feature type="compositionally biased region" description="Basic and acidic residues" evidence="1">
    <location>
        <begin position="151"/>
        <end position="163"/>
    </location>
</feature>
<keyword evidence="3" id="KW-1185">Reference proteome</keyword>
<evidence type="ECO:0000313" key="2">
    <source>
        <dbReference type="EMBL" id="KAG2656049.1"/>
    </source>
</evidence>
<evidence type="ECO:0000313" key="3">
    <source>
        <dbReference type="Proteomes" id="UP000823388"/>
    </source>
</evidence>
<organism evidence="2 3">
    <name type="scientific">Panicum virgatum</name>
    <name type="common">Blackwell switchgrass</name>
    <dbReference type="NCBI Taxonomy" id="38727"/>
    <lineage>
        <taxon>Eukaryota</taxon>
        <taxon>Viridiplantae</taxon>
        <taxon>Streptophyta</taxon>
        <taxon>Embryophyta</taxon>
        <taxon>Tracheophyta</taxon>
        <taxon>Spermatophyta</taxon>
        <taxon>Magnoliopsida</taxon>
        <taxon>Liliopsida</taxon>
        <taxon>Poales</taxon>
        <taxon>Poaceae</taxon>
        <taxon>PACMAD clade</taxon>
        <taxon>Panicoideae</taxon>
        <taxon>Panicodae</taxon>
        <taxon>Paniceae</taxon>
        <taxon>Panicinae</taxon>
        <taxon>Panicum</taxon>
        <taxon>Panicum sect. Hiantes</taxon>
    </lineage>
</organism>
<proteinExistence type="predicted"/>
<feature type="compositionally biased region" description="Low complexity" evidence="1">
    <location>
        <begin position="21"/>
        <end position="34"/>
    </location>
</feature>
<feature type="region of interest" description="Disordered" evidence="1">
    <location>
        <begin position="59"/>
        <end position="99"/>
    </location>
</feature>
<name>A0A8T0XKR7_PANVG</name>
<comment type="caution">
    <text evidence="2">The sequence shown here is derived from an EMBL/GenBank/DDBJ whole genome shotgun (WGS) entry which is preliminary data.</text>
</comment>
<feature type="compositionally biased region" description="Basic residues" evidence="1">
    <location>
        <begin position="82"/>
        <end position="99"/>
    </location>
</feature>
<dbReference type="AlphaFoldDB" id="A0A8T0XKR7"/>
<feature type="compositionally biased region" description="Polar residues" evidence="1">
    <location>
        <begin position="139"/>
        <end position="150"/>
    </location>
</feature>
<protein>
    <submittedName>
        <fullName evidence="2">Uncharacterized protein</fullName>
    </submittedName>
</protein>
<accession>A0A8T0XKR7</accession>
<feature type="compositionally biased region" description="Low complexity" evidence="1">
    <location>
        <begin position="64"/>
        <end position="79"/>
    </location>
</feature>
<gene>
    <name evidence="2" type="ORF">PVAP13_1KG051085</name>
</gene>